<sequence length="362" mass="40068">MKQQIINHIEEIKEDLFSLSSNLYQGNFKKDVIGISEYLLKRQGFECSRVPFGDFFIIKGEKKGGKGPTIAFFYYYTFEPELKEEWNIRMATPMSIGAALGLASVLEELGGNIVIFGCPWNQENLLIEQNLLKGIDGAILLKSGSQSCESGCSVNIHHMQVDFHGKKSINGQYTNALHGVIQCFNGIFTLKESLPSSIQLEGIITEGGKIPEEIPIKASASFSISGPHKDTLNEIITDLENCAKGAALQTGTEVIIHYEESHYDCFNTNVSLNRLFCHNLKEVGLIDIHGPEENEVTLKAGNISHQVPSICPCVGIGQDQELSSEVQENILKGSQAAAFTAFDMISNQNLFKEIKKEFKKNQ</sequence>
<dbReference type="AlphaFoldDB" id="A0A1T4P6X2"/>
<dbReference type="InterPro" id="IPR052030">
    <property type="entry name" value="Peptidase_M20/M20A_hydrolases"/>
</dbReference>
<evidence type="ECO:0000313" key="2">
    <source>
        <dbReference type="Proteomes" id="UP000196365"/>
    </source>
</evidence>
<dbReference type="GO" id="GO:0046657">
    <property type="term" value="P:folic acid catabolic process"/>
    <property type="evidence" value="ECO:0007669"/>
    <property type="project" value="TreeGrafter"/>
</dbReference>
<dbReference type="Gene3D" id="3.30.70.360">
    <property type="match status" value="1"/>
</dbReference>
<dbReference type="RefSeq" id="WP_087679306.1">
    <property type="nucleotide sequence ID" value="NZ_FUWV01000015.1"/>
</dbReference>
<dbReference type="SUPFAM" id="SSF55031">
    <property type="entry name" value="Bacterial exopeptidase dimerisation domain"/>
    <property type="match status" value="1"/>
</dbReference>
<dbReference type="PANTHER" id="PTHR30575">
    <property type="entry name" value="PEPTIDASE M20"/>
    <property type="match status" value="1"/>
</dbReference>
<dbReference type="GO" id="GO:0005737">
    <property type="term" value="C:cytoplasm"/>
    <property type="evidence" value="ECO:0007669"/>
    <property type="project" value="TreeGrafter"/>
</dbReference>
<gene>
    <name evidence="1" type="ORF">SAMN02745973_01948</name>
</gene>
<dbReference type="InterPro" id="IPR036264">
    <property type="entry name" value="Bact_exopeptidase_dim_dom"/>
</dbReference>
<keyword evidence="2" id="KW-1185">Reference proteome</keyword>
<dbReference type="SUPFAM" id="SSF53187">
    <property type="entry name" value="Zn-dependent exopeptidases"/>
    <property type="match status" value="1"/>
</dbReference>
<dbReference type="GO" id="GO:0071713">
    <property type="term" value="F:para-aminobenzoyl-glutamate hydrolase activity"/>
    <property type="evidence" value="ECO:0007669"/>
    <property type="project" value="TreeGrafter"/>
</dbReference>
<reference evidence="1 2" key="1">
    <citation type="submission" date="2017-02" db="EMBL/GenBank/DDBJ databases">
        <authorList>
            <person name="Peterson S.W."/>
        </authorList>
    </citation>
    <scope>NUCLEOTIDE SEQUENCE [LARGE SCALE GENOMIC DNA]</scope>
    <source>
        <strain evidence="1 2">DSM 15102</strain>
    </source>
</reference>
<dbReference type="PANTHER" id="PTHR30575:SF0">
    <property type="entry name" value="XAA-ARG DIPEPTIDASE"/>
    <property type="match status" value="1"/>
</dbReference>
<dbReference type="OrthoDB" id="9781032at2"/>
<accession>A0A1T4P6X2</accession>
<organism evidence="1 2">
    <name type="scientific">Garciella nitratireducens DSM 15102</name>
    <dbReference type="NCBI Taxonomy" id="1121911"/>
    <lineage>
        <taxon>Bacteria</taxon>
        <taxon>Bacillati</taxon>
        <taxon>Bacillota</taxon>
        <taxon>Clostridia</taxon>
        <taxon>Eubacteriales</taxon>
        <taxon>Eubacteriaceae</taxon>
        <taxon>Garciella</taxon>
    </lineage>
</organism>
<dbReference type="GO" id="GO:0016805">
    <property type="term" value="F:dipeptidase activity"/>
    <property type="evidence" value="ECO:0007669"/>
    <property type="project" value="TreeGrafter"/>
</dbReference>
<dbReference type="Proteomes" id="UP000196365">
    <property type="component" value="Unassembled WGS sequence"/>
</dbReference>
<name>A0A1T4P6X2_9FIRM</name>
<proteinExistence type="predicted"/>
<dbReference type="Gene3D" id="3.40.630.10">
    <property type="entry name" value="Zn peptidases"/>
    <property type="match status" value="1"/>
</dbReference>
<evidence type="ECO:0000313" key="1">
    <source>
        <dbReference type="EMBL" id="SJZ87209.1"/>
    </source>
</evidence>
<protein>
    <submittedName>
        <fullName evidence="1">Uncharacterized protein</fullName>
    </submittedName>
</protein>
<dbReference type="EMBL" id="FUWV01000015">
    <property type="protein sequence ID" value="SJZ87209.1"/>
    <property type="molecule type" value="Genomic_DNA"/>
</dbReference>